<dbReference type="GO" id="GO:0005524">
    <property type="term" value="F:ATP binding"/>
    <property type="evidence" value="ECO:0007669"/>
    <property type="project" value="UniProtKB-KW"/>
</dbReference>
<dbReference type="AlphaFoldDB" id="T0ZWP3"/>
<dbReference type="Gene3D" id="3.30.1330.10">
    <property type="entry name" value="PurM-like, N-terminal domain"/>
    <property type="match status" value="1"/>
</dbReference>
<dbReference type="InterPro" id="IPR016188">
    <property type="entry name" value="PurM-like_N"/>
</dbReference>
<dbReference type="Gene3D" id="3.90.650.10">
    <property type="entry name" value="PurM-like C-terminal domain"/>
    <property type="match status" value="1"/>
</dbReference>
<keyword evidence="1" id="KW-0436">Ligase</keyword>
<proteinExistence type="predicted"/>
<feature type="domain" description="Phosphoribosylformylglycinamidine synthase linker" evidence="6">
    <location>
        <begin position="45"/>
        <end position="88"/>
    </location>
</feature>
<dbReference type="Pfam" id="PF18072">
    <property type="entry name" value="FGAR-AT_linker"/>
    <property type="match status" value="1"/>
</dbReference>
<dbReference type="PANTHER" id="PTHR43555:SF1">
    <property type="entry name" value="PHOSPHORIBOSYLFORMYLGLYCINAMIDINE SYNTHASE SUBUNIT PURL"/>
    <property type="match status" value="1"/>
</dbReference>
<keyword evidence="3" id="KW-0067">ATP-binding</keyword>
<organism evidence="7">
    <name type="scientific">mine drainage metagenome</name>
    <dbReference type="NCBI Taxonomy" id="410659"/>
    <lineage>
        <taxon>unclassified sequences</taxon>
        <taxon>metagenomes</taxon>
        <taxon>ecological metagenomes</taxon>
    </lineage>
</organism>
<dbReference type="GO" id="GO:0004642">
    <property type="term" value="F:phosphoribosylformylglycinamidine synthase activity"/>
    <property type="evidence" value="ECO:0007669"/>
    <property type="project" value="InterPro"/>
</dbReference>
<evidence type="ECO:0000256" key="1">
    <source>
        <dbReference type="ARBA" id="ARBA00022598"/>
    </source>
</evidence>
<sequence length="272" mass="28461">MGGKRTAGASPRVAGDPSGPGAPALPGSIPLTRWSARARARWAAESGFGFDAEELERLVGYYARLGRDPSPVEIAGIAQSWSEHCSYKSSRRWLRRYFSGLAQDRRVLGTGDAGVVRFEPGFAYALRIESHNHPSAVEPYGGAATGIGGILRDILAVGGKPIALADPLFFGPLDTDASRLPPGVKSPSYLMNGIVAGIRDYGNRWGFPPSRGASSSTRPISSIPWSTSHRSDSFPSAGSRRTGPAGRAICSCSRAVGPGGTASGGSRLPPVN</sequence>
<reference evidence="7" key="2">
    <citation type="journal article" date="2014" name="ISME J.">
        <title>Microbial stratification in low pH oxic and suboxic macroscopic growths along an acid mine drainage.</title>
        <authorList>
            <person name="Mendez-Garcia C."/>
            <person name="Mesa V."/>
            <person name="Sprenger R.R."/>
            <person name="Richter M."/>
            <person name="Diez M.S."/>
            <person name="Solano J."/>
            <person name="Bargiela R."/>
            <person name="Golyshina O.V."/>
            <person name="Manteca A."/>
            <person name="Ramos J.L."/>
            <person name="Gallego J.R."/>
            <person name="Llorente I."/>
            <person name="Martins Dos Santos V.A."/>
            <person name="Jensen O.N."/>
            <person name="Pelaez A.I."/>
            <person name="Sanchez J."/>
            <person name="Ferrer M."/>
        </authorList>
    </citation>
    <scope>NUCLEOTIDE SEQUENCE</scope>
</reference>
<dbReference type="InterPro" id="IPR041609">
    <property type="entry name" value="PurL_linker"/>
</dbReference>
<name>T0ZWP3_9ZZZZ</name>
<dbReference type="InterPro" id="IPR010074">
    <property type="entry name" value="PRibForGlyAmidine_synth_PurL"/>
</dbReference>
<dbReference type="PANTHER" id="PTHR43555">
    <property type="entry name" value="PHOSPHORIBOSYLFORMYLGLYCINAMIDINE SYNTHASE SUBUNIT PURL"/>
    <property type="match status" value="1"/>
</dbReference>
<evidence type="ECO:0000256" key="4">
    <source>
        <dbReference type="SAM" id="MobiDB-lite"/>
    </source>
</evidence>
<dbReference type="InterPro" id="IPR036921">
    <property type="entry name" value="PurM-like_N_sf"/>
</dbReference>
<evidence type="ECO:0000256" key="2">
    <source>
        <dbReference type="ARBA" id="ARBA00022741"/>
    </source>
</evidence>
<comment type="caution">
    <text evidence="7">The sequence shown here is derived from an EMBL/GenBank/DDBJ whole genome shotgun (WGS) entry which is preliminary data.</text>
</comment>
<keyword evidence="2" id="KW-0547">Nucleotide-binding</keyword>
<feature type="region of interest" description="Disordered" evidence="4">
    <location>
        <begin position="1"/>
        <end position="27"/>
    </location>
</feature>
<reference evidence="7" key="1">
    <citation type="submission" date="2013-08" db="EMBL/GenBank/DDBJ databases">
        <authorList>
            <person name="Mendez C."/>
            <person name="Richter M."/>
            <person name="Ferrer M."/>
            <person name="Sanchez J."/>
        </authorList>
    </citation>
    <scope>NUCLEOTIDE SEQUENCE</scope>
</reference>
<dbReference type="EMBL" id="AUZY01007707">
    <property type="protein sequence ID" value="EQD49042.1"/>
    <property type="molecule type" value="Genomic_DNA"/>
</dbReference>
<evidence type="ECO:0000259" key="6">
    <source>
        <dbReference type="Pfam" id="PF18072"/>
    </source>
</evidence>
<dbReference type="GO" id="GO:0006189">
    <property type="term" value="P:'de novo' IMP biosynthetic process"/>
    <property type="evidence" value="ECO:0007669"/>
    <property type="project" value="InterPro"/>
</dbReference>
<evidence type="ECO:0000256" key="3">
    <source>
        <dbReference type="ARBA" id="ARBA00022840"/>
    </source>
</evidence>
<feature type="domain" description="PurM-like N-terminal" evidence="5">
    <location>
        <begin position="111"/>
        <end position="216"/>
    </location>
</feature>
<dbReference type="SUPFAM" id="SSF55326">
    <property type="entry name" value="PurM N-terminal domain-like"/>
    <property type="match status" value="1"/>
</dbReference>
<accession>T0ZWP3</accession>
<evidence type="ECO:0000313" key="7">
    <source>
        <dbReference type="EMBL" id="EQD49042.1"/>
    </source>
</evidence>
<gene>
    <name evidence="7" type="ORF">B1B_11813</name>
</gene>
<dbReference type="InterPro" id="IPR036676">
    <property type="entry name" value="PurM-like_C_sf"/>
</dbReference>
<evidence type="ECO:0000259" key="5">
    <source>
        <dbReference type="Pfam" id="PF00586"/>
    </source>
</evidence>
<protein>
    <submittedName>
        <fullName evidence="7">Phosphoribosylformylglycinamidine synthase II</fullName>
    </submittedName>
</protein>
<dbReference type="Pfam" id="PF00586">
    <property type="entry name" value="AIRS"/>
    <property type="match status" value="1"/>
</dbReference>
<feature type="region of interest" description="Disordered" evidence="4">
    <location>
        <begin position="208"/>
        <end position="272"/>
    </location>
</feature>
<feature type="compositionally biased region" description="Low complexity" evidence="4">
    <location>
        <begin position="17"/>
        <end position="27"/>
    </location>
</feature>
<feature type="compositionally biased region" description="Polar residues" evidence="4">
    <location>
        <begin position="212"/>
        <end position="236"/>
    </location>
</feature>